<evidence type="ECO:0000313" key="1">
    <source>
        <dbReference type="EMBL" id="KAF3335582.1"/>
    </source>
</evidence>
<organism evidence="1 2">
    <name type="scientific">Carex littledalei</name>
    <dbReference type="NCBI Taxonomy" id="544730"/>
    <lineage>
        <taxon>Eukaryota</taxon>
        <taxon>Viridiplantae</taxon>
        <taxon>Streptophyta</taxon>
        <taxon>Embryophyta</taxon>
        <taxon>Tracheophyta</taxon>
        <taxon>Spermatophyta</taxon>
        <taxon>Magnoliopsida</taxon>
        <taxon>Liliopsida</taxon>
        <taxon>Poales</taxon>
        <taxon>Cyperaceae</taxon>
        <taxon>Cyperoideae</taxon>
        <taxon>Cariceae</taxon>
        <taxon>Carex</taxon>
        <taxon>Carex subgen. Euthyceras</taxon>
    </lineage>
</organism>
<evidence type="ECO:0000313" key="2">
    <source>
        <dbReference type="Proteomes" id="UP000623129"/>
    </source>
</evidence>
<sequence length="69" mass="7797">MIMVGAMAEILGEYTEAVAKVLEQLMLTNALPFPRRMRVWMLRCLPFTTALPPALLPPPHALRVITRTH</sequence>
<dbReference type="PANTHER" id="PTHR48175:SF3">
    <property type="entry name" value="OS04G0581700 PROTEIN"/>
    <property type="match status" value="1"/>
</dbReference>
<dbReference type="AlphaFoldDB" id="A0A833R704"/>
<comment type="caution">
    <text evidence="1">The sequence shown here is derived from an EMBL/GenBank/DDBJ whole genome shotgun (WGS) entry which is preliminary data.</text>
</comment>
<dbReference type="EMBL" id="SWLB01000008">
    <property type="protein sequence ID" value="KAF3335582.1"/>
    <property type="molecule type" value="Genomic_DNA"/>
</dbReference>
<name>A0A833R704_9POAL</name>
<keyword evidence="2" id="KW-1185">Reference proteome</keyword>
<dbReference type="PANTHER" id="PTHR48175">
    <property type="entry name" value="OS04G0581700 PROTEIN"/>
    <property type="match status" value="1"/>
</dbReference>
<protein>
    <submittedName>
        <fullName evidence="1">Uncharacterized protein</fullName>
    </submittedName>
</protein>
<dbReference type="OrthoDB" id="702844at2759"/>
<proteinExistence type="predicted"/>
<dbReference type="Proteomes" id="UP000623129">
    <property type="component" value="Unassembled WGS sequence"/>
</dbReference>
<gene>
    <name evidence="1" type="ORF">FCM35_KLT20089</name>
</gene>
<reference evidence="1" key="1">
    <citation type="submission" date="2020-01" db="EMBL/GenBank/DDBJ databases">
        <title>Genome sequence of Kobresia littledalei, the first chromosome-level genome in the family Cyperaceae.</title>
        <authorList>
            <person name="Qu G."/>
        </authorList>
    </citation>
    <scope>NUCLEOTIDE SEQUENCE</scope>
    <source>
        <strain evidence="1">C.B.Clarke</strain>
        <tissue evidence="1">Leaf</tissue>
    </source>
</reference>
<accession>A0A833R704</accession>